<dbReference type="AlphaFoldDB" id="A0AAU7DWD6"/>
<reference evidence="1" key="1">
    <citation type="submission" date="2024-02" db="EMBL/GenBank/DDBJ databases">
        <title>Tomenella chthoni gen. nov. sp. nov., a member of the family Jonesiaceae isolated from bat guano.</title>
        <authorList>
            <person name="Miller S.L."/>
            <person name="King J."/>
            <person name="Sankaranarayanan K."/>
            <person name="Lawson P.A."/>
        </authorList>
    </citation>
    <scope>NUCLEOTIDE SEQUENCE</scope>
    <source>
        <strain evidence="1">BS-20</strain>
    </source>
</reference>
<proteinExistence type="predicted"/>
<organism evidence="1">
    <name type="scientific">Jonesiaceae bacterium BS-20</name>
    <dbReference type="NCBI Taxonomy" id="3120821"/>
    <lineage>
        <taxon>Bacteria</taxon>
        <taxon>Bacillati</taxon>
        <taxon>Actinomycetota</taxon>
        <taxon>Actinomycetes</taxon>
        <taxon>Micrococcales</taxon>
        <taxon>Jonesiaceae</taxon>
    </lineage>
</organism>
<dbReference type="EMBL" id="CP146203">
    <property type="protein sequence ID" value="XBH22034.1"/>
    <property type="molecule type" value="Genomic_DNA"/>
</dbReference>
<protein>
    <submittedName>
        <fullName evidence="1">Uncharacterized protein</fullName>
    </submittedName>
</protein>
<dbReference type="Pfam" id="PF21853">
    <property type="entry name" value="DUF6912"/>
    <property type="match status" value="1"/>
</dbReference>
<dbReference type="InterPro" id="IPR054206">
    <property type="entry name" value="DUF6912"/>
</dbReference>
<accession>A0AAU7DWD6</accession>
<sequence>MRLYVPATLSELDSVSGGKIDFQPRRAHTATSKLIAEMAEHDVTDLEEVEYIAQLAAADDSLMLVAQNPHEPWLRLVISVDVPDGAVTPAQGTDEDGHELPSSAVDINQSLPGIPVVCVHVDETEAAQDIQGVLEGDEVAMERLSDRDLLWYDVTELPQIPR</sequence>
<gene>
    <name evidence="1" type="ORF">V5R04_02040</name>
</gene>
<evidence type="ECO:0000313" key="1">
    <source>
        <dbReference type="EMBL" id="XBH22034.1"/>
    </source>
</evidence>
<name>A0AAU7DWD6_9MICO</name>